<feature type="chain" id="PRO_5011606245" evidence="1">
    <location>
        <begin position="23"/>
        <end position="649"/>
    </location>
</feature>
<dbReference type="EMBL" id="FOLL01000003">
    <property type="protein sequence ID" value="SFC02612.1"/>
    <property type="molecule type" value="Genomic_DNA"/>
</dbReference>
<dbReference type="OrthoDB" id="646668at2"/>
<dbReference type="STRING" id="623281.SAMN05421747_103149"/>
<sequence>MKKLIKRSAGLLLLAMAVFGCSPEDFDLGAVDVKPEDLVPGLAFTIEHDSENPNIVYLTSLMDKRYTPLWEHPQGRSQDARVTLRIPFEGIYEVRFGVQTRGGAVYGEPVTFTIDEFYAGFVEHELWTLLTGGIGQSKTWIHDNGQYGLASGELDYADPSTTVEWNNFTPNWSPGRGHTGDPNIWESSMTFSLKDGAFYNVTNKTADGAVEQSGTFMLDMDNHTLTITGADLMHTQGWHNKTTNWSRGLKLLTLTENQLRVAVLREEISGESEWWLIWNFVAKEYADNYVPEERPDPVPPIDGNGQDVISTTRTKTWVLSPETPYDWADLEGNLLNNFSGPEAYLSSEWAAYNLDMINATKLTFSALSATTGRFVFTSYDGEPVEGEYTVDQNNDIDFGQPLNAVISESDFGWISTMRLGTSAENKLRIVKTKADAFGNVTDMWLGQRSAEKEEYMVFHFVIGSGGGSTDPLQGWKSALAGKTFKPDVNWFVDWVGFPPGFEGGWTSASTFGNDFTSNSWVWDANVRAVAESASLRFFMAGDQMKVELIQTKAGQPHSAVGSVNIDTENNILNIDIPLVDYAGTVAGWLGTTNDKSITGSTNDWYFVPHGGSNLSNIATNGFWLGRVANSTAAGDDNDEILIFHYVLVN</sequence>
<keyword evidence="1" id="KW-0732">Signal</keyword>
<evidence type="ECO:0000313" key="2">
    <source>
        <dbReference type="EMBL" id="SFC02612.1"/>
    </source>
</evidence>
<evidence type="ECO:0000313" key="3">
    <source>
        <dbReference type="Proteomes" id="UP000199577"/>
    </source>
</evidence>
<dbReference type="PROSITE" id="PS51257">
    <property type="entry name" value="PROKAR_LIPOPROTEIN"/>
    <property type="match status" value="1"/>
</dbReference>
<name>A0A1I1FU89_9SPHI</name>
<dbReference type="Proteomes" id="UP000199577">
    <property type="component" value="Unassembled WGS sequence"/>
</dbReference>
<dbReference type="RefSeq" id="WP_090971984.1">
    <property type="nucleotide sequence ID" value="NZ_FOLL01000003.1"/>
</dbReference>
<keyword evidence="3" id="KW-1185">Reference proteome</keyword>
<reference evidence="2 3" key="1">
    <citation type="submission" date="2016-10" db="EMBL/GenBank/DDBJ databases">
        <authorList>
            <person name="de Groot N.N."/>
        </authorList>
    </citation>
    <scope>NUCLEOTIDE SEQUENCE [LARGE SCALE GENOMIC DNA]</scope>
    <source>
        <strain evidence="2 3">DSM 22900</strain>
    </source>
</reference>
<dbReference type="AlphaFoldDB" id="A0A1I1FU89"/>
<accession>A0A1I1FU89</accession>
<gene>
    <name evidence="2" type="ORF">SAMN05421747_103149</name>
</gene>
<feature type="signal peptide" evidence="1">
    <location>
        <begin position="1"/>
        <end position="22"/>
    </location>
</feature>
<proteinExistence type="predicted"/>
<protein>
    <submittedName>
        <fullName evidence="2">Uncharacterized protein</fullName>
    </submittedName>
</protein>
<evidence type="ECO:0000256" key="1">
    <source>
        <dbReference type="SAM" id="SignalP"/>
    </source>
</evidence>
<organism evidence="2 3">
    <name type="scientific">Parapedobacter composti</name>
    <dbReference type="NCBI Taxonomy" id="623281"/>
    <lineage>
        <taxon>Bacteria</taxon>
        <taxon>Pseudomonadati</taxon>
        <taxon>Bacteroidota</taxon>
        <taxon>Sphingobacteriia</taxon>
        <taxon>Sphingobacteriales</taxon>
        <taxon>Sphingobacteriaceae</taxon>
        <taxon>Parapedobacter</taxon>
    </lineage>
</organism>